<keyword evidence="5 8" id="KW-0812">Transmembrane</keyword>
<sequence>MEYWNMARDQVMYSTNTPVEPKPSSGVYSTRATIDEPTGVLGWLNTNFSTVSLKNKMLFAKNLSVMVGAGLTLSRGLSILSRQSDSVKFKQTIRDVNTSVVHGESFHDSLGKFPNIFSALFIAMVHAGEESGKLSDSLKSIARQLERAHALRKKVRGAMIYPIIILIAMVIISIVMLIYVVPTLTSTFEELDVDLPLSTQFIITSSELMRSHTILFFTLFAGLFAGLFAVARTHFGKRAIDWLFLHLPIIGGLTKKINAARTARTLSSLLVSGVQISDALDITSEVLQNSYYKTVVADAKKNIQKGIPISEAFSVREDIYPLLVSEMMMVGEETGKLSATLSEIADFYESEVTSATDDLSTVVEPFLLILIGAAVGFFAFSMIQPMYSLSAGF</sequence>
<dbReference type="Pfam" id="PF00482">
    <property type="entry name" value="T2SSF"/>
    <property type="match status" value="2"/>
</dbReference>
<dbReference type="InterPro" id="IPR018076">
    <property type="entry name" value="T2SS_GspF_dom"/>
</dbReference>
<dbReference type="InterPro" id="IPR042094">
    <property type="entry name" value="T2SS_GspF_sf"/>
</dbReference>
<feature type="transmembrane region" description="Helical" evidence="8">
    <location>
        <begin position="159"/>
        <end position="181"/>
    </location>
</feature>
<evidence type="ECO:0000256" key="8">
    <source>
        <dbReference type="SAM" id="Phobius"/>
    </source>
</evidence>
<dbReference type="GO" id="GO:0005886">
    <property type="term" value="C:plasma membrane"/>
    <property type="evidence" value="ECO:0007669"/>
    <property type="project" value="UniProtKB-SubCell"/>
</dbReference>
<name>A0A2H0CTY1_9BACT</name>
<feature type="domain" description="Type II secretion system protein GspF" evidence="9">
    <location>
        <begin position="59"/>
        <end position="182"/>
    </location>
</feature>
<dbReference type="Gene3D" id="1.20.81.30">
    <property type="entry name" value="Type II secretion system (T2SS), domain F"/>
    <property type="match status" value="2"/>
</dbReference>
<protein>
    <recommendedName>
        <fullName evidence="9">Type II secretion system protein GspF domain-containing protein</fullName>
    </recommendedName>
</protein>
<evidence type="ECO:0000256" key="2">
    <source>
        <dbReference type="ARBA" id="ARBA00005745"/>
    </source>
</evidence>
<dbReference type="PANTHER" id="PTHR30012:SF0">
    <property type="entry name" value="TYPE II SECRETION SYSTEM PROTEIN F-RELATED"/>
    <property type="match status" value="1"/>
</dbReference>
<keyword evidence="7 8" id="KW-0472">Membrane</keyword>
<keyword evidence="3" id="KW-1003">Cell membrane</keyword>
<dbReference type="PRINTS" id="PR00812">
    <property type="entry name" value="BCTERIALGSPF"/>
</dbReference>
<gene>
    <name evidence="10" type="ORF">COW88_02070</name>
</gene>
<comment type="similarity">
    <text evidence="2">Belongs to the GSP F family.</text>
</comment>
<organism evidence="10 11">
    <name type="scientific">Candidatus Lloydbacteria bacterium CG22_combo_CG10-13_8_21_14_all_47_15</name>
    <dbReference type="NCBI Taxonomy" id="1974635"/>
    <lineage>
        <taxon>Bacteria</taxon>
        <taxon>Candidatus Lloydiibacteriota</taxon>
    </lineage>
</organism>
<dbReference type="EMBL" id="PCTL01000021">
    <property type="protein sequence ID" value="PIP73383.1"/>
    <property type="molecule type" value="Genomic_DNA"/>
</dbReference>
<dbReference type="Proteomes" id="UP000230638">
    <property type="component" value="Unassembled WGS sequence"/>
</dbReference>
<evidence type="ECO:0000256" key="7">
    <source>
        <dbReference type="ARBA" id="ARBA00023136"/>
    </source>
</evidence>
<accession>A0A2H0CTY1</accession>
<dbReference type="AlphaFoldDB" id="A0A2H0CTY1"/>
<evidence type="ECO:0000256" key="3">
    <source>
        <dbReference type="ARBA" id="ARBA00022475"/>
    </source>
</evidence>
<keyword evidence="6 8" id="KW-1133">Transmembrane helix</keyword>
<keyword evidence="4" id="KW-0997">Cell inner membrane</keyword>
<comment type="caution">
    <text evidence="10">The sequence shown here is derived from an EMBL/GenBank/DDBJ whole genome shotgun (WGS) entry which is preliminary data.</text>
</comment>
<reference evidence="10 11" key="1">
    <citation type="submission" date="2017-09" db="EMBL/GenBank/DDBJ databases">
        <title>Depth-based differentiation of microbial function through sediment-hosted aquifers and enrichment of novel symbionts in the deep terrestrial subsurface.</title>
        <authorList>
            <person name="Probst A.J."/>
            <person name="Ladd B."/>
            <person name="Jarett J.K."/>
            <person name="Geller-Mcgrath D.E."/>
            <person name="Sieber C.M."/>
            <person name="Emerson J.B."/>
            <person name="Anantharaman K."/>
            <person name="Thomas B.C."/>
            <person name="Malmstrom R."/>
            <person name="Stieglmeier M."/>
            <person name="Klingl A."/>
            <person name="Woyke T."/>
            <person name="Ryan C.M."/>
            <person name="Banfield J.F."/>
        </authorList>
    </citation>
    <scope>NUCLEOTIDE SEQUENCE [LARGE SCALE GENOMIC DNA]</scope>
    <source>
        <strain evidence="10">CG22_combo_CG10-13_8_21_14_all_47_15</strain>
    </source>
</reference>
<evidence type="ECO:0000256" key="1">
    <source>
        <dbReference type="ARBA" id="ARBA00004429"/>
    </source>
</evidence>
<dbReference type="InterPro" id="IPR003004">
    <property type="entry name" value="GspF/PilC"/>
</dbReference>
<evidence type="ECO:0000256" key="4">
    <source>
        <dbReference type="ARBA" id="ARBA00022519"/>
    </source>
</evidence>
<feature type="domain" description="Type II secretion system protein GspF" evidence="9">
    <location>
        <begin position="263"/>
        <end position="385"/>
    </location>
</feature>
<feature type="transmembrane region" description="Helical" evidence="8">
    <location>
        <begin position="366"/>
        <end position="387"/>
    </location>
</feature>
<evidence type="ECO:0000256" key="6">
    <source>
        <dbReference type="ARBA" id="ARBA00022989"/>
    </source>
</evidence>
<proteinExistence type="inferred from homology"/>
<comment type="subcellular location">
    <subcellularLocation>
        <location evidence="1">Cell inner membrane</location>
        <topology evidence="1">Multi-pass membrane protein</topology>
    </subcellularLocation>
</comment>
<dbReference type="FunFam" id="1.20.81.30:FF:000001">
    <property type="entry name" value="Type II secretion system protein F"/>
    <property type="match status" value="2"/>
</dbReference>
<dbReference type="PANTHER" id="PTHR30012">
    <property type="entry name" value="GENERAL SECRETION PATHWAY PROTEIN"/>
    <property type="match status" value="1"/>
</dbReference>
<evidence type="ECO:0000256" key="5">
    <source>
        <dbReference type="ARBA" id="ARBA00022692"/>
    </source>
</evidence>
<feature type="transmembrane region" description="Helical" evidence="8">
    <location>
        <begin position="214"/>
        <end position="231"/>
    </location>
</feature>
<evidence type="ECO:0000313" key="10">
    <source>
        <dbReference type="EMBL" id="PIP73383.1"/>
    </source>
</evidence>
<evidence type="ECO:0000259" key="9">
    <source>
        <dbReference type="Pfam" id="PF00482"/>
    </source>
</evidence>
<evidence type="ECO:0000313" key="11">
    <source>
        <dbReference type="Proteomes" id="UP000230638"/>
    </source>
</evidence>